<organism evidence="2 3">
    <name type="scientific">Evansella alkalicola</name>
    <dbReference type="NCBI Taxonomy" id="745819"/>
    <lineage>
        <taxon>Bacteria</taxon>
        <taxon>Bacillati</taxon>
        <taxon>Bacillota</taxon>
        <taxon>Bacilli</taxon>
        <taxon>Bacillales</taxon>
        <taxon>Bacillaceae</taxon>
        <taxon>Evansella</taxon>
    </lineage>
</organism>
<dbReference type="EMBL" id="JAHQCR010000083">
    <property type="protein sequence ID" value="MBU9723597.1"/>
    <property type="molecule type" value="Genomic_DNA"/>
</dbReference>
<keyword evidence="3" id="KW-1185">Reference proteome</keyword>
<dbReference type="InterPro" id="IPR007607">
    <property type="entry name" value="BacA/B"/>
</dbReference>
<dbReference type="PANTHER" id="PTHR35024:SF4">
    <property type="entry name" value="POLYMER-FORMING CYTOSKELETAL PROTEIN"/>
    <property type="match status" value="1"/>
</dbReference>
<reference evidence="2 3" key="1">
    <citation type="submission" date="2021-06" db="EMBL/GenBank/DDBJ databases">
        <title>Bacillus sp. RD4P76, an endophyte from a halophyte.</title>
        <authorList>
            <person name="Sun J.-Q."/>
        </authorList>
    </citation>
    <scope>NUCLEOTIDE SEQUENCE [LARGE SCALE GENOMIC DNA]</scope>
    <source>
        <strain evidence="2 3">JCM 17098</strain>
    </source>
</reference>
<comment type="caution">
    <text evidence="2">The sequence shown here is derived from an EMBL/GenBank/DDBJ whole genome shotgun (WGS) entry which is preliminary data.</text>
</comment>
<evidence type="ECO:0000256" key="1">
    <source>
        <dbReference type="ARBA" id="ARBA00044755"/>
    </source>
</evidence>
<sequence>MFSNKKNEKQLSEISTVIGEETKIEGKVNVESSIRIDGKIFGEVICSGDVTIGKDGYVENSLKARNVFIAGKVHGAVEAEDKIQILATGSLVGSAVMKTIIIEENGHFQGESVMKQQDSVKQISNVEKALDDEKTS</sequence>
<protein>
    <submittedName>
        <fullName evidence="2">Polymer-forming cytoskeletal protein</fullName>
    </submittedName>
</protein>
<name>A0ABS6K220_9BACI</name>
<gene>
    <name evidence="2" type="ORF">KS407_19450</name>
</gene>
<dbReference type="Proteomes" id="UP000790580">
    <property type="component" value="Unassembled WGS sequence"/>
</dbReference>
<dbReference type="PANTHER" id="PTHR35024">
    <property type="entry name" value="HYPOTHETICAL CYTOSOLIC PROTEIN"/>
    <property type="match status" value="1"/>
</dbReference>
<evidence type="ECO:0000313" key="3">
    <source>
        <dbReference type="Proteomes" id="UP000790580"/>
    </source>
</evidence>
<proteinExistence type="inferred from homology"/>
<dbReference type="Pfam" id="PF04519">
    <property type="entry name" value="Bactofilin"/>
    <property type="match status" value="1"/>
</dbReference>
<accession>A0ABS6K220</accession>
<comment type="similarity">
    <text evidence="1">Belongs to the bactofilin family.</text>
</comment>
<evidence type="ECO:0000313" key="2">
    <source>
        <dbReference type="EMBL" id="MBU9723597.1"/>
    </source>
</evidence>